<reference evidence="1 2" key="1">
    <citation type="journal article" date="2013" name="Curr. Biol.">
        <title>The Genome of the Foraminiferan Reticulomyxa filosa.</title>
        <authorList>
            <person name="Glockner G."/>
            <person name="Hulsmann N."/>
            <person name="Schleicher M."/>
            <person name="Noegel A.A."/>
            <person name="Eichinger L."/>
            <person name="Gallinger C."/>
            <person name="Pawlowski J."/>
            <person name="Sierra R."/>
            <person name="Euteneuer U."/>
            <person name="Pillet L."/>
            <person name="Moustafa A."/>
            <person name="Platzer M."/>
            <person name="Groth M."/>
            <person name="Szafranski K."/>
            <person name="Schliwa M."/>
        </authorList>
    </citation>
    <scope>NUCLEOTIDE SEQUENCE [LARGE SCALE GENOMIC DNA]</scope>
</reference>
<protein>
    <submittedName>
        <fullName evidence="1">Uncharacterized protein</fullName>
    </submittedName>
</protein>
<keyword evidence="2" id="KW-1185">Reference proteome</keyword>
<organism evidence="1 2">
    <name type="scientific">Reticulomyxa filosa</name>
    <dbReference type="NCBI Taxonomy" id="46433"/>
    <lineage>
        <taxon>Eukaryota</taxon>
        <taxon>Sar</taxon>
        <taxon>Rhizaria</taxon>
        <taxon>Retaria</taxon>
        <taxon>Foraminifera</taxon>
        <taxon>Monothalamids</taxon>
        <taxon>Reticulomyxidae</taxon>
        <taxon>Reticulomyxa</taxon>
    </lineage>
</organism>
<evidence type="ECO:0000313" key="1">
    <source>
        <dbReference type="EMBL" id="ETO02093.1"/>
    </source>
</evidence>
<dbReference type="AlphaFoldDB" id="X6LJG8"/>
<evidence type="ECO:0000313" key="2">
    <source>
        <dbReference type="Proteomes" id="UP000023152"/>
    </source>
</evidence>
<feature type="non-terminal residue" evidence="1">
    <location>
        <position position="214"/>
    </location>
</feature>
<accession>X6LJG8</accession>
<comment type="caution">
    <text evidence="1">The sequence shown here is derived from an EMBL/GenBank/DDBJ whole genome shotgun (WGS) entry which is preliminary data.</text>
</comment>
<dbReference type="Proteomes" id="UP000023152">
    <property type="component" value="Unassembled WGS sequence"/>
</dbReference>
<name>X6LJG8_RETFI</name>
<dbReference type="SUPFAM" id="SSF52540">
    <property type="entry name" value="P-loop containing nucleoside triphosphate hydrolases"/>
    <property type="match status" value="1"/>
</dbReference>
<proteinExistence type="predicted"/>
<gene>
    <name evidence="1" type="ORF">RFI_35343</name>
</gene>
<dbReference type="InterPro" id="IPR027417">
    <property type="entry name" value="P-loop_NTPase"/>
</dbReference>
<dbReference type="EMBL" id="ASPP01036709">
    <property type="protein sequence ID" value="ETO02093.1"/>
    <property type="molecule type" value="Genomic_DNA"/>
</dbReference>
<dbReference type="OrthoDB" id="6108017at2759"/>
<sequence length="214" mass="25019">MSCTFVCFDDQDKKKNLFTHTHIIFYVVTKGFDDVREAKTLEFNEKDVESILSHRGGYFTHWQCLIVTKQTNKYFKNNGKDTIAFILCHYAGDVNKDELDRGLLIILDKSKEPRDPRQQKATLSLQLGALMKTLRQCNLITFDEVSRMKTKSHCTLYHEVALNNSRFPLRLKHGKFAERYKCILEDAGRTGCTNIVKFLNMKRENIRERVQNDD</sequence>